<gene>
    <name evidence="1" type="ORF">PACLA_8A034763</name>
</gene>
<dbReference type="EMBL" id="CACRXK020003703">
    <property type="protein sequence ID" value="CAB3999912.1"/>
    <property type="molecule type" value="Genomic_DNA"/>
</dbReference>
<protein>
    <submittedName>
        <fullName evidence="1">Uncharacterized protein</fullName>
    </submittedName>
</protein>
<dbReference type="AlphaFoldDB" id="A0A6S7I0B9"/>
<evidence type="ECO:0000313" key="1">
    <source>
        <dbReference type="EMBL" id="CAB3999912.1"/>
    </source>
</evidence>
<dbReference type="Proteomes" id="UP001152795">
    <property type="component" value="Unassembled WGS sequence"/>
</dbReference>
<organism evidence="1 2">
    <name type="scientific">Paramuricea clavata</name>
    <name type="common">Red gorgonian</name>
    <name type="synonym">Violescent sea-whip</name>
    <dbReference type="NCBI Taxonomy" id="317549"/>
    <lineage>
        <taxon>Eukaryota</taxon>
        <taxon>Metazoa</taxon>
        <taxon>Cnidaria</taxon>
        <taxon>Anthozoa</taxon>
        <taxon>Octocorallia</taxon>
        <taxon>Malacalcyonacea</taxon>
        <taxon>Plexauridae</taxon>
        <taxon>Paramuricea</taxon>
    </lineage>
</organism>
<comment type="caution">
    <text evidence="1">The sequence shown here is derived from an EMBL/GenBank/DDBJ whole genome shotgun (WGS) entry which is preliminary data.</text>
</comment>
<evidence type="ECO:0000313" key="2">
    <source>
        <dbReference type="Proteomes" id="UP001152795"/>
    </source>
</evidence>
<proteinExistence type="predicted"/>
<name>A0A6S7I0B9_PARCT</name>
<sequence length="60" mass="6944">KYIIFGDEFILMLNPNEEEVNTEEVNTEEISMATTLDLKPPPPFDAEGDNSSLAQRWKEW</sequence>
<accession>A0A6S7I0B9</accession>
<reference evidence="1" key="1">
    <citation type="submission" date="2020-04" db="EMBL/GenBank/DDBJ databases">
        <authorList>
            <person name="Alioto T."/>
            <person name="Alioto T."/>
            <person name="Gomez Garrido J."/>
        </authorList>
    </citation>
    <scope>NUCLEOTIDE SEQUENCE</scope>
    <source>
        <strain evidence="1">A484AB</strain>
    </source>
</reference>
<feature type="non-terminal residue" evidence="1">
    <location>
        <position position="1"/>
    </location>
</feature>
<keyword evidence="2" id="KW-1185">Reference proteome</keyword>